<dbReference type="AlphaFoldDB" id="A7KMZ6"/>
<dbReference type="EMBL" id="EF484781">
    <property type="protein sequence ID" value="ABS86528.1"/>
    <property type="molecule type" value="mRNA"/>
</dbReference>
<feature type="non-terminal residue" evidence="1">
    <location>
        <position position="1"/>
    </location>
</feature>
<protein>
    <submittedName>
        <fullName evidence="1">Uncharacterized protein</fullName>
    </submittedName>
</protein>
<evidence type="ECO:0000313" key="1">
    <source>
        <dbReference type="EMBL" id="ABS86528.1"/>
    </source>
</evidence>
<reference evidence="1" key="1">
    <citation type="journal article" date="2007" name="Mol. Ecol. Notes">
        <title>Detection and validation of EST-derived SNPs for poplar leaf rust Melampsora medusae f. sp. deltoidae.</title>
        <authorList>
            <person name="Feau N."/>
            <person name="Bergeron M.-J."/>
            <person name="Joly D.L."/>
            <person name="Roussel F."/>
            <person name="Hamelin R.C."/>
        </authorList>
    </citation>
    <scope>NUCLEOTIDE SEQUENCE</scope>
</reference>
<feature type="non-terminal residue" evidence="1">
    <location>
        <position position="97"/>
    </location>
</feature>
<name>A7KMZ6_9BASI</name>
<accession>A7KMZ6</accession>
<sequence>DTCQATFLEDATTTEPTIRTAMRTDIVRGKTRLHLLLLPSPIVSYVLKTSRFQLIWLAVSSEKAAPRSMKSDECQAPGSPLPKLLMTTLANVCLRLP</sequence>
<organism evidence="1">
    <name type="scientific">Melampsora medusae f. sp. deltoidis</name>
    <dbReference type="NCBI Taxonomy" id="258770"/>
    <lineage>
        <taxon>Eukaryota</taxon>
        <taxon>Fungi</taxon>
        <taxon>Dikarya</taxon>
        <taxon>Basidiomycota</taxon>
        <taxon>Pucciniomycotina</taxon>
        <taxon>Pucciniomycetes</taxon>
        <taxon>Pucciniales</taxon>
        <taxon>Melampsoraceae</taxon>
        <taxon>Melampsora</taxon>
    </lineage>
</organism>
<proteinExistence type="evidence at transcript level"/>